<evidence type="ECO:0000313" key="2">
    <source>
        <dbReference type="EMBL" id="TXC80116.1"/>
    </source>
</evidence>
<gene>
    <name evidence="2" type="ORF">FRZ40_38060</name>
</gene>
<sequence>MRPRTGRRYDRRGNQATSEDGGRHGVASDAGPRTGDGADTAARGGARKGAASLRLRSARPSLRRRGPTGRPCASWLCV</sequence>
<name>A0A5C6V6M6_9BURK</name>
<dbReference type="EMBL" id="VOQS01000005">
    <property type="protein sequence ID" value="TXC80116.1"/>
    <property type="molecule type" value="Genomic_DNA"/>
</dbReference>
<protein>
    <submittedName>
        <fullName evidence="2">Uncharacterized protein</fullName>
    </submittedName>
</protein>
<feature type="compositionally biased region" description="Low complexity" evidence="1">
    <location>
        <begin position="33"/>
        <end position="60"/>
    </location>
</feature>
<organism evidence="2 3">
    <name type="scientific">Paraburkholderia azotifigens</name>
    <dbReference type="NCBI Taxonomy" id="2057004"/>
    <lineage>
        <taxon>Bacteria</taxon>
        <taxon>Pseudomonadati</taxon>
        <taxon>Pseudomonadota</taxon>
        <taxon>Betaproteobacteria</taxon>
        <taxon>Burkholderiales</taxon>
        <taxon>Burkholderiaceae</taxon>
        <taxon>Paraburkholderia</taxon>
    </lineage>
</organism>
<accession>A0A5C6V6M6</accession>
<feature type="region of interest" description="Disordered" evidence="1">
    <location>
        <begin position="1"/>
        <end position="78"/>
    </location>
</feature>
<dbReference type="Proteomes" id="UP000321776">
    <property type="component" value="Unassembled WGS sequence"/>
</dbReference>
<proteinExistence type="predicted"/>
<reference evidence="2 3" key="1">
    <citation type="journal article" date="2018" name="Int. J. Syst. Evol. Microbiol.">
        <title>Paraburkholderia azotifigens sp. nov., a nitrogen-fixing bacterium isolated from paddy soil.</title>
        <authorList>
            <person name="Choi G.M."/>
            <person name="Im W.T."/>
        </authorList>
    </citation>
    <scope>NUCLEOTIDE SEQUENCE [LARGE SCALE GENOMIC DNA]</scope>
    <source>
        <strain evidence="2 3">NF 2-5-3</strain>
    </source>
</reference>
<dbReference type="AlphaFoldDB" id="A0A5C6V6M6"/>
<evidence type="ECO:0000313" key="3">
    <source>
        <dbReference type="Proteomes" id="UP000321776"/>
    </source>
</evidence>
<evidence type="ECO:0000256" key="1">
    <source>
        <dbReference type="SAM" id="MobiDB-lite"/>
    </source>
</evidence>
<comment type="caution">
    <text evidence="2">The sequence shown here is derived from an EMBL/GenBank/DDBJ whole genome shotgun (WGS) entry which is preliminary data.</text>
</comment>